<dbReference type="GO" id="GO:0005829">
    <property type="term" value="C:cytosol"/>
    <property type="evidence" value="ECO:0007669"/>
    <property type="project" value="TreeGrafter"/>
</dbReference>
<evidence type="ECO:0000256" key="2">
    <source>
        <dbReference type="SAM" id="MobiDB-lite"/>
    </source>
</evidence>
<dbReference type="Proteomes" id="UP000228947">
    <property type="component" value="Unassembled WGS sequence"/>
</dbReference>
<name>A0A2M8PYT3_9CHLR</name>
<evidence type="ECO:0000313" key="4">
    <source>
        <dbReference type="EMBL" id="PJF42692.1"/>
    </source>
</evidence>
<evidence type="ECO:0000259" key="3">
    <source>
        <dbReference type="PROSITE" id="PS50943"/>
    </source>
</evidence>
<dbReference type="GO" id="GO:0003700">
    <property type="term" value="F:DNA-binding transcription factor activity"/>
    <property type="evidence" value="ECO:0007669"/>
    <property type="project" value="TreeGrafter"/>
</dbReference>
<dbReference type="SUPFAM" id="SSF47413">
    <property type="entry name" value="lambda repressor-like DNA-binding domains"/>
    <property type="match status" value="2"/>
</dbReference>
<sequence>MDFSEISARFRKKREESAPPPAERNFAEIHALRARVLGVLLRDARLANNLSAAELASALGESEATILAWELGAQSPSLPQLELIAYRLNLPISHFFGTQMLERKQQRELTTPPHEYTLLRQRVIGIRLTLARREARLSLEELAKASGTDAETLSAYEFGQLPVPFPQLASLAMALRKSPSYFLEDVGQLGEWLALQEMYDRFCELPEEIRAFVAQPNSLPYLEIALRLSQLPLNELRAVGEKILDITL</sequence>
<dbReference type="PANTHER" id="PTHR46797">
    <property type="entry name" value="HTH-TYPE TRANSCRIPTIONAL REGULATOR"/>
    <property type="match status" value="1"/>
</dbReference>
<dbReference type="PROSITE" id="PS50943">
    <property type="entry name" value="HTH_CROC1"/>
    <property type="match status" value="2"/>
</dbReference>
<feature type="domain" description="HTH cro/C1-type" evidence="3">
    <location>
        <begin position="128"/>
        <end position="182"/>
    </location>
</feature>
<feature type="region of interest" description="Disordered" evidence="2">
    <location>
        <begin position="1"/>
        <end position="21"/>
    </location>
</feature>
<dbReference type="SMART" id="SM00530">
    <property type="entry name" value="HTH_XRE"/>
    <property type="match status" value="2"/>
</dbReference>
<accession>A0A2M8PYT3</accession>
<feature type="domain" description="HTH cro/C1-type" evidence="3">
    <location>
        <begin position="41"/>
        <end position="95"/>
    </location>
</feature>
<dbReference type="Gene3D" id="1.10.260.40">
    <property type="entry name" value="lambda repressor-like DNA-binding domains"/>
    <property type="match status" value="2"/>
</dbReference>
<dbReference type="InterPro" id="IPR001387">
    <property type="entry name" value="Cro/C1-type_HTH"/>
</dbReference>
<comment type="caution">
    <text evidence="4">The sequence shown here is derived from an EMBL/GenBank/DDBJ whole genome shotgun (WGS) entry which is preliminary data.</text>
</comment>
<reference evidence="4 5" key="1">
    <citation type="submission" date="2017-11" db="EMBL/GenBank/DDBJ databases">
        <title>Evolution of Phototrophy in the Chloroflexi Phylum Driven by Horizontal Gene Transfer.</title>
        <authorList>
            <person name="Ward L.M."/>
            <person name="Hemp J."/>
            <person name="Shih P.M."/>
            <person name="Mcglynn S.E."/>
            <person name="Fischer W."/>
        </authorList>
    </citation>
    <scope>NUCLEOTIDE SEQUENCE [LARGE SCALE GENOMIC DNA]</scope>
    <source>
        <strain evidence="4">CP1_1M</strain>
    </source>
</reference>
<dbReference type="AlphaFoldDB" id="A0A2M8PYT3"/>
<gene>
    <name evidence="4" type="ORF">CUN50_03245</name>
</gene>
<proteinExistence type="predicted"/>
<dbReference type="InterPro" id="IPR010982">
    <property type="entry name" value="Lambda_DNA-bd_dom_sf"/>
</dbReference>
<protein>
    <recommendedName>
        <fullName evidence="3">HTH cro/C1-type domain-containing protein</fullName>
    </recommendedName>
</protein>
<dbReference type="CDD" id="cd00093">
    <property type="entry name" value="HTH_XRE"/>
    <property type="match status" value="2"/>
</dbReference>
<organism evidence="4 5">
    <name type="scientific">Candidatus Thermofonsia Clade 1 bacterium</name>
    <dbReference type="NCBI Taxonomy" id="2364210"/>
    <lineage>
        <taxon>Bacteria</taxon>
        <taxon>Bacillati</taxon>
        <taxon>Chloroflexota</taxon>
        <taxon>Candidatus Thermofontia</taxon>
        <taxon>Candidatus Thermofonsia Clade 1</taxon>
    </lineage>
</organism>
<keyword evidence="1" id="KW-0238">DNA-binding</keyword>
<dbReference type="Pfam" id="PF01381">
    <property type="entry name" value="HTH_3"/>
    <property type="match status" value="1"/>
</dbReference>
<dbReference type="GO" id="GO:0003677">
    <property type="term" value="F:DNA binding"/>
    <property type="evidence" value="ECO:0007669"/>
    <property type="project" value="UniProtKB-KW"/>
</dbReference>
<dbReference type="Pfam" id="PF13560">
    <property type="entry name" value="HTH_31"/>
    <property type="match status" value="1"/>
</dbReference>
<evidence type="ECO:0000256" key="1">
    <source>
        <dbReference type="ARBA" id="ARBA00023125"/>
    </source>
</evidence>
<dbReference type="InterPro" id="IPR050807">
    <property type="entry name" value="TransReg_Diox_bact_type"/>
</dbReference>
<dbReference type="PANTHER" id="PTHR46797:SF1">
    <property type="entry name" value="METHYLPHOSPHONATE SYNTHASE"/>
    <property type="match status" value="1"/>
</dbReference>
<dbReference type="EMBL" id="PGTL01000011">
    <property type="protein sequence ID" value="PJF42692.1"/>
    <property type="molecule type" value="Genomic_DNA"/>
</dbReference>
<evidence type="ECO:0000313" key="5">
    <source>
        <dbReference type="Proteomes" id="UP000228947"/>
    </source>
</evidence>